<keyword evidence="4" id="KW-1185">Reference proteome</keyword>
<comment type="caution">
    <text evidence="3">The sequence shown here is derived from an EMBL/GenBank/DDBJ whole genome shotgun (WGS) entry which is preliminary data.</text>
</comment>
<organism evidence="3 4">
    <name type="scientific">Alsobacter metallidurans</name>
    <dbReference type="NCBI Taxonomy" id="340221"/>
    <lineage>
        <taxon>Bacteria</taxon>
        <taxon>Pseudomonadati</taxon>
        <taxon>Pseudomonadota</taxon>
        <taxon>Alphaproteobacteria</taxon>
        <taxon>Hyphomicrobiales</taxon>
        <taxon>Alsobacteraceae</taxon>
        <taxon>Alsobacter</taxon>
    </lineage>
</organism>
<proteinExistence type="predicted"/>
<dbReference type="EMBL" id="BMES01000002">
    <property type="protein sequence ID" value="GGH18919.1"/>
    <property type="molecule type" value="Genomic_DNA"/>
</dbReference>
<sequence>MSKRILGLKLREWPGQHQAAWQRACGEDDLGSAGGEGALWRPSTRRKTIKGWGYFLRWLSSTGAEVDRAPGRLVHPKLVVAYITDLRTKKKADYTVLCRVQELYDACRVLDPDQNWNWLRDIRARVRRRPKPVRNKLARLRSARELEELGWSLIRAAENDSSTPLQRATSFRDGLCVVLLVRRLLRLRNLAGLTLGHFTHDGSVMGLQFPGAEMKSKRDRHFALPDDLAEAVTLYLSRHRPVLLSVDSRKVPMPTNRIWISRQGEPMNEVPLHYRIRKRTKDAFGAEIPPHWFRDAGATAIAVDSPGNVRDVATVLGNNDAVAEKHYNQARAIQSARKYQNVLESLFSV</sequence>
<dbReference type="PROSITE" id="PS51898">
    <property type="entry name" value="TYR_RECOMBINASE"/>
    <property type="match status" value="1"/>
</dbReference>
<dbReference type="GO" id="GO:0015074">
    <property type="term" value="P:DNA integration"/>
    <property type="evidence" value="ECO:0007669"/>
    <property type="project" value="InterPro"/>
</dbReference>
<keyword evidence="1" id="KW-0233">DNA recombination</keyword>
<dbReference type="InterPro" id="IPR002104">
    <property type="entry name" value="Integrase_catalytic"/>
</dbReference>
<dbReference type="AlphaFoldDB" id="A0A917I7P5"/>
<evidence type="ECO:0000259" key="2">
    <source>
        <dbReference type="PROSITE" id="PS51898"/>
    </source>
</evidence>
<protein>
    <recommendedName>
        <fullName evidence="2">Tyr recombinase domain-containing protein</fullName>
    </recommendedName>
</protein>
<reference evidence="3" key="1">
    <citation type="journal article" date="2014" name="Int. J. Syst. Evol. Microbiol.">
        <title>Complete genome sequence of Corynebacterium casei LMG S-19264T (=DSM 44701T), isolated from a smear-ripened cheese.</title>
        <authorList>
            <consortium name="US DOE Joint Genome Institute (JGI-PGF)"/>
            <person name="Walter F."/>
            <person name="Albersmeier A."/>
            <person name="Kalinowski J."/>
            <person name="Ruckert C."/>
        </authorList>
    </citation>
    <scope>NUCLEOTIDE SEQUENCE</scope>
    <source>
        <strain evidence="3">CGMCC 1.12214</strain>
    </source>
</reference>
<dbReference type="InterPro" id="IPR013762">
    <property type="entry name" value="Integrase-like_cat_sf"/>
</dbReference>
<feature type="domain" description="Tyr recombinase" evidence="2">
    <location>
        <begin position="139"/>
        <end position="340"/>
    </location>
</feature>
<accession>A0A917I7P5</accession>
<name>A0A917I7P5_9HYPH</name>
<dbReference type="GO" id="GO:0006310">
    <property type="term" value="P:DNA recombination"/>
    <property type="evidence" value="ECO:0007669"/>
    <property type="project" value="UniProtKB-KW"/>
</dbReference>
<evidence type="ECO:0000256" key="1">
    <source>
        <dbReference type="ARBA" id="ARBA00023172"/>
    </source>
</evidence>
<evidence type="ECO:0000313" key="3">
    <source>
        <dbReference type="EMBL" id="GGH18919.1"/>
    </source>
</evidence>
<dbReference type="Pfam" id="PF00589">
    <property type="entry name" value="Phage_integrase"/>
    <property type="match status" value="1"/>
</dbReference>
<dbReference type="SUPFAM" id="SSF56349">
    <property type="entry name" value="DNA breaking-rejoining enzymes"/>
    <property type="match status" value="1"/>
</dbReference>
<dbReference type="RefSeq" id="WP_188517773.1">
    <property type="nucleotide sequence ID" value="NZ_BMES01000002.1"/>
</dbReference>
<dbReference type="GO" id="GO:0003677">
    <property type="term" value="F:DNA binding"/>
    <property type="evidence" value="ECO:0007669"/>
    <property type="project" value="InterPro"/>
</dbReference>
<dbReference type="InterPro" id="IPR011010">
    <property type="entry name" value="DNA_brk_join_enz"/>
</dbReference>
<dbReference type="Gene3D" id="1.10.443.10">
    <property type="entry name" value="Intergrase catalytic core"/>
    <property type="match status" value="1"/>
</dbReference>
<reference evidence="3" key="2">
    <citation type="submission" date="2020-09" db="EMBL/GenBank/DDBJ databases">
        <authorList>
            <person name="Sun Q."/>
            <person name="Zhou Y."/>
        </authorList>
    </citation>
    <scope>NUCLEOTIDE SEQUENCE</scope>
    <source>
        <strain evidence="3">CGMCC 1.12214</strain>
    </source>
</reference>
<gene>
    <name evidence="3" type="ORF">GCM10007036_21410</name>
</gene>
<dbReference type="Proteomes" id="UP000603912">
    <property type="component" value="Unassembled WGS sequence"/>
</dbReference>
<evidence type="ECO:0000313" key="4">
    <source>
        <dbReference type="Proteomes" id="UP000603912"/>
    </source>
</evidence>